<sequence length="407" mass="44148">MSKYQLRITNRSGVPRRFFFFTAPPQFSESASPGDIYTNTWVSVYVANKSAATITTQLDFYAFCGPSALVNGKTTIDTGSPREEAAKLGVGSKPGSSYLTYWDQENRNFRWDDKKQTDSAAPGCYSITTDHGFTVQDNVMIGMAMMKAGDEFATPVAVVNAQPGMTYNIAPVVKFYVATGERKFGELFDFVAQSTESGEYDFSATGGGSGYNTGDITYDSHGQWTETKYKSQSLFALAGLGGGSQPSASSGQLGWLKAFVKFTRPVIARHAQNVLYEAAKYALSELNYIDGPTEFSQDGKVLTVKYLLPLNDGDDDDDGYSVIPRPLPWTPVPKPDSEVFISIDAKNEILQVKFTPSWQKIQELAGELGNTSIGAPAIPQALVSALDDQINAVSGELPNGEAWTITG</sequence>
<dbReference type="EMBL" id="JAVHNR010000011">
    <property type="protein sequence ID" value="KAK6330750.1"/>
    <property type="molecule type" value="Genomic_DNA"/>
</dbReference>
<protein>
    <submittedName>
        <fullName evidence="1">Uncharacterized protein</fullName>
    </submittedName>
</protein>
<proteinExistence type="predicted"/>
<name>A0AAN8MPN5_9PEZI</name>
<reference evidence="1 2" key="1">
    <citation type="submission" date="2019-10" db="EMBL/GenBank/DDBJ databases">
        <authorList>
            <person name="Palmer J.M."/>
        </authorList>
    </citation>
    <scope>NUCLEOTIDE SEQUENCE [LARGE SCALE GENOMIC DNA]</scope>
    <source>
        <strain evidence="1 2">TWF718</strain>
    </source>
</reference>
<organism evidence="1 2">
    <name type="scientific">Orbilia javanica</name>
    <dbReference type="NCBI Taxonomy" id="47235"/>
    <lineage>
        <taxon>Eukaryota</taxon>
        <taxon>Fungi</taxon>
        <taxon>Dikarya</taxon>
        <taxon>Ascomycota</taxon>
        <taxon>Pezizomycotina</taxon>
        <taxon>Orbiliomycetes</taxon>
        <taxon>Orbiliales</taxon>
        <taxon>Orbiliaceae</taxon>
        <taxon>Orbilia</taxon>
    </lineage>
</organism>
<evidence type="ECO:0000313" key="2">
    <source>
        <dbReference type="Proteomes" id="UP001313282"/>
    </source>
</evidence>
<accession>A0AAN8MPN5</accession>
<dbReference type="Proteomes" id="UP001313282">
    <property type="component" value="Unassembled WGS sequence"/>
</dbReference>
<evidence type="ECO:0000313" key="1">
    <source>
        <dbReference type="EMBL" id="KAK6330750.1"/>
    </source>
</evidence>
<keyword evidence="2" id="KW-1185">Reference proteome</keyword>
<gene>
    <name evidence="1" type="ORF">TWF718_002951</name>
</gene>
<dbReference type="AlphaFoldDB" id="A0AAN8MPN5"/>
<comment type="caution">
    <text evidence="1">The sequence shown here is derived from an EMBL/GenBank/DDBJ whole genome shotgun (WGS) entry which is preliminary data.</text>
</comment>